<name>A0AA37PY70_9MYCO</name>
<protein>
    <submittedName>
        <fullName evidence="1">Uncharacterized protein</fullName>
    </submittedName>
</protein>
<proteinExistence type="predicted"/>
<dbReference type="Proteomes" id="UP001165663">
    <property type="component" value="Unassembled WGS sequence"/>
</dbReference>
<organism evidence="1 2">
    <name type="scientific">Mycobacterium kiyosense</name>
    <dbReference type="NCBI Taxonomy" id="2871094"/>
    <lineage>
        <taxon>Bacteria</taxon>
        <taxon>Bacillati</taxon>
        <taxon>Actinomycetota</taxon>
        <taxon>Actinomycetes</taxon>
        <taxon>Mycobacteriales</taxon>
        <taxon>Mycobacteriaceae</taxon>
        <taxon>Mycobacterium</taxon>
    </lineage>
</organism>
<reference evidence="1" key="1">
    <citation type="submission" date="2022-07" db="EMBL/GenBank/DDBJ databases">
        <title>Mycobacterium kiyosense sp. nov., scotochromogenic slow-glowing species isolated from respiratory specimens.</title>
        <authorList>
            <person name="Fukano H."/>
            <person name="Kazumi Y."/>
            <person name="Sakagami N."/>
            <person name="Ato M."/>
            <person name="Mitarai S."/>
            <person name="Hoshino Y."/>
        </authorList>
    </citation>
    <scope>NUCLEOTIDE SEQUENCE</scope>
    <source>
        <strain evidence="1">SRL2020-028</strain>
    </source>
</reference>
<evidence type="ECO:0000313" key="1">
    <source>
        <dbReference type="EMBL" id="GLB86440.1"/>
    </source>
</evidence>
<dbReference type="AlphaFoldDB" id="A0AA37PY70"/>
<accession>A0AA37PY70</accession>
<comment type="caution">
    <text evidence="1">The sequence shown here is derived from an EMBL/GenBank/DDBJ whole genome shotgun (WGS) entry which is preliminary data.</text>
</comment>
<dbReference type="EMBL" id="BRXE01000141">
    <property type="protein sequence ID" value="GLB86440.1"/>
    <property type="molecule type" value="Genomic_DNA"/>
</dbReference>
<evidence type="ECO:0000313" key="2">
    <source>
        <dbReference type="Proteomes" id="UP001165663"/>
    </source>
</evidence>
<gene>
    <name evidence="1" type="ORF">SRL2020028_56960</name>
</gene>
<sequence length="70" mass="7461">MPTVASDQLGPDPMSVLRRVQGGWISATALSAPECPQCGARMTSALVQDGDTVDDYVSGWACWVCDEDEN</sequence>